<dbReference type="Pfam" id="PF00269">
    <property type="entry name" value="SASP"/>
    <property type="match status" value="1"/>
</dbReference>
<comment type="function">
    <text evidence="1">SASP are bound to spore DNA. They are double-stranded DNA-binding proteins that cause DNA to change to an a-like conformation. They protect the DNA backbone from chemical and enzymatic cleavage and are thus involved in dormant spore's high resistance to UV light.</text>
</comment>
<dbReference type="PANTHER" id="PTHR36107:SF1">
    <property type="entry name" value="SMALL, ACID-SOLUBLE SPORE PROTEIN A"/>
    <property type="match status" value="1"/>
</dbReference>
<dbReference type="AlphaFoldDB" id="A0A1H0U784"/>
<dbReference type="Proteomes" id="UP000199159">
    <property type="component" value="Unassembled WGS sequence"/>
</dbReference>
<accession>A0A1H0U784</accession>
<dbReference type="InterPro" id="IPR050847">
    <property type="entry name" value="SASP_DNA-binding"/>
</dbReference>
<dbReference type="GO" id="GO:0006265">
    <property type="term" value="P:DNA topological change"/>
    <property type="evidence" value="ECO:0007669"/>
    <property type="project" value="InterPro"/>
</dbReference>
<dbReference type="EMBL" id="FNJU01000004">
    <property type="protein sequence ID" value="SDP62162.1"/>
    <property type="molecule type" value="Genomic_DNA"/>
</dbReference>
<sequence>MARKRRPLVREARAGLDQLKVNVMKEKGYQPTNTSPDSVKYEVARDLDIPLSKDYNGTLTSKQAGKIGGEIGGSMVKEMIKMAQQNLTKE</sequence>
<organism evidence="2 3">
    <name type="scientific">Litchfieldia salsa</name>
    <dbReference type="NCBI Taxonomy" id="930152"/>
    <lineage>
        <taxon>Bacteria</taxon>
        <taxon>Bacillati</taxon>
        <taxon>Bacillota</taxon>
        <taxon>Bacilli</taxon>
        <taxon>Bacillales</taxon>
        <taxon>Bacillaceae</taxon>
        <taxon>Litchfieldia</taxon>
    </lineage>
</organism>
<gene>
    <name evidence="2" type="ORF">SAMN05216565_104206</name>
</gene>
<dbReference type="GO" id="GO:0003690">
    <property type="term" value="F:double-stranded DNA binding"/>
    <property type="evidence" value="ECO:0007669"/>
    <property type="project" value="InterPro"/>
</dbReference>
<evidence type="ECO:0000313" key="3">
    <source>
        <dbReference type="Proteomes" id="UP000199159"/>
    </source>
</evidence>
<dbReference type="STRING" id="930152.SAMN05216565_104206"/>
<dbReference type="PANTHER" id="PTHR36107">
    <property type="entry name" value="SMALL, ACID-SOLUBLE SPORE PROTEIN A"/>
    <property type="match status" value="1"/>
</dbReference>
<dbReference type="Gene3D" id="6.10.10.80">
    <property type="entry name" value="Small, acid-soluble spore protein, alpha/beta type-like"/>
    <property type="match status" value="1"/>
</dbReference>
<proteinExistence type="predicted"/>
<protein>
    <submittedName>
        <fullName evidence="2">Small, acid-soluble spore protein, alpha/beta type</fullName>
    </submittedName>
</protein>
<name>A0A1H0U784_9BACI</name>
<evidence type="ECO:0000313" key="2">
    <source>
        <dbReference type="EMBL" id="SDP62162.1"/>
    </source>
</evidence>
<dbReference type="OrthoDB" id="1683773at2"/>
<dbReference type="RefSeq" id="WP_090853530.1">
    <property type="nucleotide sequence ID" value="NZ_FNJU01000004.1"/>
</dbReference>
<evidence type="ECO:0000256" key="1">
    <source>
        <dbReference type="ARBA" id="ARBA00003863"/>
    </source>
</evidence>
<dbReference type="InterPro" id="IPR001448">
    <property type="entry name" value="SASP_alpha/beta-type"/>
</dbReference>
<keyword evidence="3" id="KW-1185">Reference proteome</keyword>
<reference evidence="3" key="1">
    <citation type="submission" date="2016-10" db="EMBL/GenBank/DDBJ databases">
        <authorList>
            <person name="Varghese N."/>
            <person name="Submissions S."/>
        </authorList>
    </citation>
    <scope>NUCLEOTIDE SEQUENCE [LARGE SCALE GENOMIC DNA]</scope>
    <source>
        <strain evidence="3">IBRC-M10078</strain>
    </source>
</reference>
<dbReference type="InterPro" id="IPR038300">
    <property type="entry name" value="SASP_sf_alpha/beta"/>
</dbReference>